<evidence type="ECO:0000256" key="1">
    <source>
        <dbReference type="SAM" id="Coils"/>
    </source>
</evidence>
<feature type="region of interest" description="Disordered" evidence="2">
    <location>
        <begin position="162"/>
        <end position="245"/>
    </location>
</feature>
<gene>
    <name evidence="4" type="ORF">EN45_087770</name>
</gene>
<dbReference type="EMBL" id="CM002800">
    <property type="protein sequence ID" value="KZN84636.1"/>
    <property type="molecule type" value="Genomic_DNA"/>
</dbReference>
<dbReference type="CDD" id="cd14686">
    <property type="entry name" value="bZIP"/>
    <property type="match status" value="1"/>
</dbReference>
<feature type="compositionally biased region" description="Basic and acidic residues" evidence="2">
    <location>
        <begin position="162"/>
        <end position="178"/>
    </location>
</feature>
<evidence type="ECO:0000313" key="4">
    <source>
        <dbReference type="EMBL" id="KZN84636.1"/>
    </source>
</evidence>
<reference evidence="4" key="1">
    <citation type="journal article" date="2014" name="Genome Announc.">
        <title>Complete sequencing and chromosome-scale genome assembly of the industrial progenitor strain P2niaD18 from the penicillin producer Penicillium chrysogenum.</title>
        <authorList>
            <person name="Specht T."/>
            <person name="Dahlmann T.A."/>
            <person name="Zadra I."/>
            <person name="Kurnsteiner H."/>
            <person name="Kuck U."/>
        </authorList>
    </citation>
    <scope>NUCLEOTIDE SEQUENCE [LARGE SCALE GENOMIC DNA]</scope>
    <source>
        <strain evidence="4">P2niaD18</strain>
    </source>
</reference>
<keyword evidence="3" id="KW-0472">Membrane</keyword>
<dbReference type="Proteomes" id="UP000076449">
    <property type="component" value="Chromosome III"/>
</dbReference>
<dbReference type="AlphaFoldDB" id="A0A167QDR2"/>
<feature type="compositionally biased region" description="Polar residues" evidence="2">
    <location>
        <begin position="229"/>
        <end position="245"/>
    </location>
</feature>
<sequence length="750" mass="84713">MQVCPSKTMQPITEMLSRGPHLRSRADRWMSTGYLIDSLFSITHIGTRYLWVQCQPHEGCICSYIACVFPPGTRSQHIFPPLHDYIVIFIFISIYLLFFLFGDFYFYTDFSINHPPPPHPSLKDTHRLFMMAQYFQSEFYQQSPSTLDVAPEDDEMSVLDDKILDPNSEDHPDNRRASYDAPEGYSHRDSVWSNYSNTSSSQSQSNSHSQLGHSMLNSTGAPFMPVDGPQSTSYPQASWSMPRSDSGSCTPTVGYDQYAANGDQSAITPFSGGAVGPVGAMPMNPMSYRGGMAFATPGSVAMSPQSSQGWMPAPMDLAEAELHSRKSPNYRIVRPLRRGDGIRKRNSRIEIAPELTLDNIDEAIRECADEEGKKRLKAIKRLLRNRYAALQSRQRKKKDAENEIEKNKVLEALNTQLKEKEKDHIMRIKELEYESHQLNTYNRQLTEHMQRLDMEKDETILRHTRETADLLKRNSMLEERVKQLERGVKPVQDIMAGDFTGFENPTMQNHSWDDFSMVPGPTLQQECVQTPHSQVSQQVKVPEKSNGSELPISWNAFYMFLLVGAFIASNSTSLPANSLPQLSEEYRAESANVLKAVLASSSGHELTQPHSINHGTTTGPAPATISGMEMAQISSMQPVPSSLDQLHNTLVMPTEEQEREQVFSMNVDQYNSLTTFEDDGDFKPPQPSTLQQAFAAMAQRSHMHSALSSDVYSRSLMWDHVPEKVVRDFRRMVQGHGYETPVKEEGIFHS</sequence>
<feature type="transmembrane region" description="Helical" evidence="3">
    <location>
        <begin position="85"/>
        <end position="107"/>
    </location>
</feature>
<evidence type="ECO:0000256" key="2">
    <source>
        <dbReference type="SAM" id="MobiDB-lite"/>
    </source>
</evidence>
<feature type="coiled-coil region" evidence="1">
    <location>
        <begin position="373"/>
        <end position="487"/>
    </location>
</feature>
<organism evidence="4">
    <name type="scientific">Penicillium chrysogenum</name>
    <name type="common">Penicillium notatum</name>
    <dbReference type="NCBI Taxonomy" id="5076"/>
    <lineage>
        <taxon>Eukaryota</taxon>
        <taxon>Fungi</taxon>
        <taxon>Dikarya</taxon>
        <taxon>Ascomycota</taxon>
        <taxon>Pezizomycotina</taxon>
        <taxon>Eurotiomycetes</taxon>
        <taxon>Eurotiomycetidae</taxon>
        <taxon>Eurotiales</taxon>
        <taxon>Aspergillaceae</taxon>
        <taxon>Penicillium</taxon>
        <taxon>Penicillium chrysogenum species complex</taxon>
    </lineage>
</organism>
<keyword evidence="3" id="KW-1133">Transmembrane helix</keyword>
<evidence type="ECO:0000256" key="3">
    <source>
        <dbReference type="SAM" id="Phobius"/>
    </source>
</evidence>
<name>A0A167QDR2_PENCH</name>
<feature type="compositionally biased region" description="Low complexity" evidence="2">
    <location>
        <begin position="191"/>
        <end position="210"/>
    </location>
</feature>
<keyword evidence="1" id="KW-0175">Coiled coil</keyword>
<feature type="compositionally biased region" description="Polar residues" evidence="2">
    <location>
        <begin position="211"/>
        <end position="220"/>
    </location>
</feature>
<keyword evidence="3" id="KW-0812">Transmembrane</keyword>
<protein>
    <recommendedName>
        <fullName evidence="5">BZIP domain-containing protein</fullName>
    </recommendedName>
</protein>
<proteinExistence type="predicted"/>
<accession>A0A167QDR2</accession>
<evidence type="ECO:0008006" key="5">
    <source>
        <dbReference type="Google" id="ProtNLM"/>
    </source>
</evidence>